<sequence length="236" mass="26694">MQVFQRRLKALAYPKDFNIEDEASVKDLVSWLESNKFQKIPDGPDRILSSWPTSFGAYLKEMGCHEESNLHKQIIWLLSTAIQQDYKELRYRLPDPSTLSLSTQAKDNEQKAFTDTVDLESEELKKAVNEFASKIKMAQHPDHLVTLEACCKYIIQNVALKNISSKEGNVLTDIQSNSLGLQDIKDPVVLTSAKILRLLHISCLRDLQNKINQVIVKIQGITANPKTDTTLGKVGR</sequence>
<name>D3PGF7_LEPSM</name>
<protein>
    <submittedName>
        <fullName evidence="1">Protein E02H1.5</fullName>
    </submittedName>
</protein>
<reference evidence="1" key="1">
    <citation type="submission" date="2010-03" db="EMBL/GenBank/DDBJ databases">
        <title>Lepeophtheirus salmonis ESTs and full-length cDNAs.</title>
        <authorList>
            <person name="Yasuike M."/>
            <person name="von Schalburg K."/>
            <person name="Cooper G."/>
            <person name="Leong J."/>
            <person name="Jones S.R.M."/>
            <person name="Koop B.F."/>
        </authorList>
    </citation>
    <scope>NUCLEOTIDE SEQUENCE</scope>
    <source>
        <tissue evidence="1">Whole</tissue>
    </source>
</reference>
<dbReference type="EMBL" id="BT120713">
    <property type="protein sequence ID" value="ADD24353.1"/>
    <property type="molecule type" value="mRNA"/>
</dbReference>
<dbReference type="InterPro" id="IPR019265">
    <property type="entry name" value="RTRAF"/>
</dbReference>
<evidence type="ECO:0000313" key="1">
    <source>
        <dbReference type="EMBL" id="ADD24353.1"/>
    </source>
</evidence>
<accession>D3PGF7</accession>
<gene>
    <name evidence="1" type="primary">YQN5</name>
</gene>
<proteinExistence type="evidence at transcript level"/>
<dbReference type="PANTHER" id="PTHR15924">
    <property type="entry name" value="CLE"/>
    <property type="match status" value="1"/>
</dbReference>
<dbReference type="AlphaFoldDB" id="D3PGF7"/>
<dbReference type="Pfam" id="PF10036">
    <property type="entry name" value="RLL"/>
    <property type="match status" value="1"/>
</dbReference>
<dbReference type="OrthoDB" id="514167at2759"/>
<organism evidence="1">
    <name type="scientific">Lepeophtheirus salmonis</name>
    <name type="common">Salmon louse</name>
    <name type="synonym">Caligus salmonis</name>
    <dbReference type="NCBI Taxonomy" id="72036"/>
    <lineage>
        <taxon>Eukaryota</taxon>
        <taxon>Metazoa</taxon>
        <taxon>Ecdysozoa</taxon>
        <taxon>Arthropoda</taxon>
        <taxon>Crustacea</taxon>
        <taxon>Multicrustacea</taxon>
        <taxon>Hexanauplia</taxon>
        <taxon>Copepoda</taxon>
        <taxon>Siphonostomatoida</taxon>
        <taxon>Caligidae</taxon>
        <taxon>Lepeophtheirus</taxon>
    </lineage>
</organism>